<sequence length="102" mass="11714">MAEGRGPVIHTVVPREGTPISKDPSRRGNLRIKFYIKFPSRLTAEGWNQEAVATSLRKTQAPNIILARTRGKLQFPGNVSAQAYRWWEKPFHAFSDEIQYFQ</sequence>
<gene>
    <name evidence="1" type="ORF">MRB53_016526</name>
</gene>
<protein>
    <submittedName>
        <fullName evidence="1">Uncharacterized protein</fullName>
    </submittedName>
</protein>
<reference evidence="1 2" key="1">
    <citation type="journal article" date="2022" name="Hortic Res">
        <title>A haplotype resolved chromosomal level avocado genome allows analysis of novel avocado genes.</title>
        <authorList>
            <person name="Nath O."/>
            <person name="Fletcher S.J."/>
            <person name="Hayward A."/>
            <person name="Shaw L.M."/>
            <person name="Masouleh A.K."/>
            <person name="Furtado A."/>
            <person name="Henry R.J."/>
            <person name="Mitter N."/>
        </authorList>
    </citation>
    <scope>NUCLEOTIDE SEQUENCE [LARGE SCALE GENOMIC DNA]</scope>
    <source>
        <strain evidence="2">cv. Hass</strain>
    </source>
</reference>
<proteinExistence type="predicted"/>
<comment type="caution">
    <text evidence="1">The sequence shown here is derived from an EMBL/GenBank/DDBJ whole genome shotgun (WGS) entry which is preliminary data.</text>
</comment>
<dbReference type="Proteomes" id="UP001234297">
    <property type="component" value="Chromosome 5"/>
</dbReference>
<keyword evidence="2" id="KW-1185">Reference proteome</keyword>
<accession>A0ACC2M2C3</accession>
<dbReference type="EMBL" id="CM056813">
    <property type="protein sequence ID" value="KAJ8639832.1"/>
    <property type="molecule type" value="Genomic_DNA"/>
</dbReference>
<name>A0ACC2M2C3_PERAE</name>
<evidence type="ECO:0000313" key="2">
    <source>
        <dbReference type="Proteomes" id="UP001234297"/>
    </source>
</evidence>
<evidence type="ECO:0000313" key="1">
    <source>
        <dbReference type="EMBL" id="KAJ8639832.1"/>
    </source>
</evidence>
<organism evidence="1 2">
    <name type="scientific">Persea americana</name>
    <name type="common">Avocado</name>
    <dbReference type="NCBI Taxonomy" id="3435"/>
    <lineage>
        <taxon>Eukaryota</taxon>
        <taxon>Viridiplantae</taxon>
        <taxon>Streptophyta</taxon>
        <taxon>Embryophyta</taxon>
        <taxon>Tracheophyta</taxon>
        <taxon>Spermatophyta</taxon>
        <taxon>Magnoliopsida</taxon>
        <taxon>Magnoliidae</taxon>
        <taxon>Laurales</taxon>
        <taxon>Lauraceae</taxon>
        <taxon>Persea</taxon>
    </lineage>
</organism>